<dbReference type="SMART" id="SM00052">
    <property type="entry name" value="EAL"/>
    <property type="match status" value="1"/>
</dbReference>
<dbReference type="Pfam" id="PF00672">
    <property type="entry name" value="HAMP"/>
    <property type="match status" value="1"/>
</dbReference>
<dbReference type="InterPro" id="IPR035919">
    <property type="entry name" value="EAL_sf"/>
</dbReference>
<dbReference type="PROSITE" id="PS50887">
    <property type="entry name" value="GGDEF"/>
    <property type="match status" value="1"/>
</dbReference>
<dbReference type="SUPFAM" id="SSF141868">
    <property type="entry name" value="EAL domain-like"/>
    <property type="match status" value="1"/>
</dbReference>
<keyword evidence="6" id="KW-1185">Reference proteome</keyword>
<dbReference type="PROSITE" id="PS50883">
    <property type="entry name" value="EAL"/>
    <property type="match status" value="1"/>
</dbReference>
<dbReference type="PROSITE" id="PS50885">
    <property type="entry name" value="HAMP"/>
    <property type="match status" value="1"/>
</dbReference>
<dbReference type="STRING" id="314285.KT71_13370"/>
<evidence type="ECO:0000313" key="5">
    <source>
        <dbReference type="EMBL" id="EAQ96379.1"/>
    </source>
</evidence>
<feature type="transmembrane region" description="Helical" evidence="1">
    <location>
        <begin position="269"/>
        <end position="288"/>
    </location>
</feature>
<feature type="domain" description="GGDEF" evidence="4">
    <location>
        <begin position="376"/>
        <end position="508"/>
    </location>
</feature>
<keyword evidence="1" id="KW-0812">Transmembrane</keyword>
<dbReference type="InterPro" id="IPR000160">
    <property type="entry name" value="GGDEF_dom"/>
</dbReference>
<evidence type="ECO:0000256" key="1">
    <source>
        <dbReference type="SAM" id="Phobius"/>
    </source>
</evidence>
<dbReference type="eggNOG" id="COG5001">
    <property type="taxonomic scope" value="Bacteria"/>
</dbReference>
<dbReference type="Gene3D" id="3.30.70.270">
    <property type="match status" value="1"/>
</dbReference>
<proteinExistence type="predicted"/>
<dbReference type="Pfam" id="PF00990">
    <property type="entry name" value="GGDEF"/>
    <property type="match status" value="1"/>
</dbReference>
<dbReference type="CDD" id="cd06225">
    <property type="entry name" value="HAMP"/>
    <property type="match status" value="1"/>
</dbReference>
<dbReference type="RefSeq" id="WP_008295109.1">
    <property type="nucleotide sequence ID" value="NZ_CM002299.1"/>
</dbReference>
<dbReference type="Pfam" id="PF00563">
    <property type="entry name" value="EAL"/>
    <property type="match status" value="1"/>
</dbReference>
<dbReference type="AlphaFoldDB" id="A4ACF1"/>
<keyword evidence="1" id="KW-1133">Transmembrane helix</keyword>
<protein>
    <submittedName>
        <fullName evidence="5">Diguanylate cyclase (GGDEF) domain protein</fullName>
    </submittedName>
</protein>
<reference evidence="5 6" key="2">
    <citation type="journal article" date="2009" name="PLoS ONE">
        <title>The photosynthetic apparatus and its regulation in the aerobic gammaproteobacterium Congregibacter litoralis gen. nov., sp. nov.</title>
        <authorList>
            <person name="Spring S."/>
            <person name="Lunsdorf H."/>
            <person name="Fuchs B.M."/>
            <person name="Tindall B.J."/>
        </authorList>
    </citation>
    <scope>NUCLEOTIDE SEQUENCE [LARGE SCALE GENOMIC DNA]</scope>
    <source>
        <strain evidence="5">KT71</strain>
    </source>
</reference>
<reference evidence="5 6" key="1">
    <citation type="journal article" date="2007" name="Proc. Natl. Acad. Sci. U.S.A.">
        <title>Characterization of a marine gammaproteobacterium capable of aerobic anoxygenic photosynthesis.</title>
        <authorList>
            <person name="Fuchs B.M."/>
            <person name="Spring S."/>
            <person name="Teeling H."/>
            <person name="Quast C."/>
            <person name="Wulf J."/>
            <person name="Schattenhofer M."/>
            <person name="Yan S."/>
            <person name="Ferriera S."/>
            <person name="Johnson J."/>
            <person name="Glockner F.O."/>
            <person name="Amann R."/>
        </authorList>
    </citation>
    <scope>NUCLEOTIDE SEQUENCE [LARGE SCALE GENOMIC DNA]</scope>
    <source>
        <strain evidence="5">KT71</strain>
    </source>
</reference>
<accession>A4ACF1</accession>
<sequence>MIPNSLAGRLLALLVGLLGAALLASTVAALRAANANVTTLVSSELEVRDRIARFALAQRAESLEERVGVVTADFAFKAAVASNDRNTVLSALANHGERLNADLAILLDTDRSIVLTSADAQEVPASLLTGIDTNSLKTTTMLEVVDSRPYQLVISPVLAPAPIGWLVIGDEVDQETLSELAQLTNADVSLVVSGQAAEATKFTSTLAFAEELAALKLDDAVEALRDRGWLTRPLPLKVDATANATRTDLLLSLSLDAALAEYNPLRMQLIAIALIALVLAILLALGASRWITGPVKNMVTAAQRIANGEYSYHLELNSGTELDTLAEALSVMQDTVAERESRIQHQAQHDLLTQLPNRNYMYTLYQRYLRENPSRASFGLALMELENLPQVRDLYGSEFSDEVLRSASERVTRSLRRGDMAGRVGDQQILLFLQGLSPDETDSVIEKIKEQSDEPLLINGVPVRPELRLGFSFSPGHGTDFDDLQRRAQLALSLARSQGQEFAVYALGQDESHLRQIRIANRLQEAIGEDVFHLLYQPKFSIGERRINGAEALIRWDDPELGQVFPDEFITIAEQTGIISKLSEWVVARVIEDQVNLRKAGIDIAISVNLSGLDVLQDGFVDGILEDVQSAGLPVDSVVLEVTETAMMADADSARRNMERVEKLGMRISIDDYGTGFSSLAQLRSLPVRELKLDRSLVDTIDEELGDRLIVRSTIDMAHHLGLEVVAEGVETAAILALLRDMHCDVIQGYLLAKPMTVNALGELLEQESRNTAHITETLDHHAGL</sequence>
<dbReference type="HOGENOM" id="CLU_000445_70_46_6"/>
<name>A4ACF1_9GAMM</name>
<dbReference type="InterPro" id="IPR050706">
    <property type="entry name" value="Cyclic-di-GMP_PDE-like"/>
</dbReference>
<dbReference type="Proteomes" id="UP000019205">
    <property type="component" value="Chromosome"/>
</dbReference>
<dbReference type="OrthoDB" id="9804951at2"/>
<dbReference type="PANTHER" id="PTHR33121">
    <property type="entry name" value="CYCLIC DI-GMP PHOSPHODIESTERASE PDEF"/>
    <property type="match status" value="1"/>
</dbReference>
<dbReference type="SMART" id="SM00304">
    <property type="entry name" value="HAMP"/>
    <property type="match status" value="1"/>
</dbReference>
<dbReference type="GO" id="GO:0007165">
    <property type="term" value="P:signal transduction"/>
    <property type="evidence" value="ECO:0007669"/>
    <property type="project" value="InterPro"/>
</dbReference>
<dbReference type="CDD" id="cd01948">
    <property type="entry name" value="EAL"/>
    <property type="match status" value="1"/>
</dbReference>
<dbReference type="InterPro" id="IPR029787">
    <property type="entry name" value="Nucleotide_cyclase"/>
</dbReference>
<evidence type="ECO:0000259" key="3">
    <source>
        <dbReference type="PROSITE" id="PS50885"/>
    </source>
</evidence>
<gene>
    <name evidence="5" type="ORF">KT71_13370</name>
</gene>
<evidence type="ECO:0000313" key="6">
    <source>
        <dbReference type="Proteomes" id="UP000019205"/>
    </source>
</evidence>
<dbReference type="SUPFAM" id="SSF158472">
    <property type="entry name" value="HAMP domain-like"/>
    <property type="match status" value="1"/>
</dbReference>
<dbReference type="Pfam" id="PF14827">
    <property type="entry name" value="dCache_3"/>
    <property type="match status" value="1"/>
</dbReference>
<feature type="domain" description="EAL" evidence="2">
    <location>
        <begin position="516"/>
        <end position="769"/>
    </location>
</feature>
<dbReference type="PANTHER" id="PTHR33121:SF71">
    <property type="entry name" value="OXYGEN SENSOR PROTEIN DOSP"/>
    <property type="match status" value="1"/>
</dbReference>
<keyword evidence="1" id="KW-0472">Membrane</keyword>
<dbReference type="EMBL" id="AAOA02000001">
    <property type="protein sequence ID" value="EAQ96379.1"/>
    <property type="molecule type" value="Genomic_DNA"/>
</dbReference>
<organism evidence="5 6">
    <name type="scientific">Congregibacter litoralis KT71</name>
    <dbReference type="NCBI Taxonomy" id="314285"/>
    <lineage>
        <taxon>Bacteria</taxon>
        <taxon>Pseudomonadati</taxon>
        <taxon>Pseudomonadota</taxon>
        <taxon>Gammaproteobacteria</taxon>
        <taxon>Cellvibrionales</taxon>
        <taxon>Halieaceae</taxon>
        <taxon>Congregibacter</taxon>
    </lineage>
</organism>
<dbReference type="Gene3D" id="3.20.20.450">
    <property type="entry name" value="EAL domain"/>
    <property type="match status" value="1"/>
</dbReference>
<dbReference type="InterPro" id="IPR001633">
    <property type="entry name" value="EAL_dom"/>
</dbReference>
<dbReference type="CDD" id="cd01949">
    <property type="entry name" value="GGDEF"/>
    <property type="match status" value="1"/>
</dbReference>
<feature type="domain" description="HAMP" evidence="3">
    <location>
        <begin position="289"/>
        <end position="341"/>
    </location>
</feature>
<dbReference type="SUPFAM" id="SSF55073">
    <property type="entry name" value="Nucleotide cyclase"/>
    <property type="match status" value="1"/>
</dbReference>
<dbReference type="SMART" id="SM00267">
    <property type="entry name" value="GGDEF"/>
    <property type="match status" value="1"/>
</dbReference>
<dbReference type="InterPro" id="IPR043128">
    <property type="entry name" value="Rev_trsase/Diguanyl_cyclase"/>
</dbReference>
<comment type="caution">
    <text evidence="5">The sequence shown here is derived from an EMBL/GenBank/DDBJ whole genome shotgun (WGS) entry which is preliminary data.</text>
</comment>
<dbReference type="GO" id="GO:0016020">
    <property type="term" value="C:membrane"/>
    <property type="evidence" value="ECO:0007669"/>
    <property type="project" value="InterPro"/>
</dbReference>
<dbReference type="InterPro" id="IPR029150">
    <property type="entry name" value="dCache_3"/>
</dbReference>
<dbReference type="Gene3D" id="6.10.340.10">
    <property type="match status" value="1"/>
</dbReference>
<dbReference type="NCBIfam" id="TIGR00254">
    <property type="entry name" value="GGDEF"/>
    <property type="match status" value="1"/>
</dbReference>
<dbReference type="InterPro" id="IPR003660">
    <property type="entry name" value="HAMP_dom"/>
</dbReference>
<evidence type="ECO:0000259" key="4">
    <source>
        <dbReference type="PROSITE" id="PS50887"/>
    </source>
</evidence>
<dbReference type="GO" id="GO:0071111">
    <property type="term" value="F:cyclic-guanylate-specific phosphodiesterase activity"/>
    <property type="evidence" value="ECO:0007669"/>
    <property type="project" value="InterPro"/>
</dbReference>
<evidence type="ECO:0000259" key="2">
    <source>
        <dbReference type="PROSITE" id="PS50883"/>
    </source>
</evidence>